<keyword evidence="1" id="KW-1133">Transmembrane helix</keyword>
<evidence type="ECO:0000313" key="3">
    <source>
        <dbReference type="Proteomes" id="UP001501600"/>
    </source>
</evidence>
<name>A0ABP9S0V2_9GAMM</name>
<accession>A0ABP9S0V2</accession>
<reference evidence="3" key="1">
    <citation type="journal article" date="2019" name="Int. J. Syst. Evol. Microbiol.">
        <title>The Global Catalogue of Microorganisms (GCM) 10K type strain sequencing project: providing services to taxonomists for standard genome sequencing and annotation.</title>
        <authorList>
            <consortium name="The Broad Institute Genomics Platform"/>
            <consortium name="The Broad Institute Genome Sequencing Center for Infectious Disease"/>
            <person name="Wu L."/>
            <person name="Ma J."/>
        </authorList>
    </citation>
    <scope>NUCLEOTIDE SEQUENCE [LARGE SCALE GENOMIC DNA]</scope>
    <source>
        <strain evidence="3">JCM 18720</strain>
    </source>
</reference>
<keyword evidence="1" id="KW-0472">Membrane</keyword>
<dbReference type="Proteomes" id="UP001501600">
    <property type="component" value="Unassembled WGS sequence"/>
</dbReference>
<keyword evidence="1" id="KW-0812">Transmembrane</keyword>
<dbReference type="EMBL" id="BAABLF010000006">
    <property type="protein sequence ID" value="GAA5189140.1"/>
    <property type="molecule type" value="Genomic_DNA"/>
</dbReference>
<proteinExistence type="predicted"/>
<feature type="transmembrane region" description="Helical" evidence="1">
    <location>
        <begin position="12"/>
        <end position="34"/>
    </location>
</feature>
<evidence type="ECO:0000256" key="1">
    <source>
        <dbReference type="SAM" id="Phobius"/>
    </source>
</evidence>
<comment type="caution">
    <text evidence="2">The sequence shown here is derived from an EMBL/GenBank/DDBJ whole genome shotgun (WGS) entry which is preliminary data.</text>
</comment>
<keyword evidence="3" id="KW-1185">Reference proteome</keyword>
<protein>
    <submittedName>
        <fullName evidence="2">Uncharacterized protein</fullName>
    </submittedName>
</protein>
<organism evidence="2 3">
    <name type="scientific">Ferrimonas gelatinilytica</name>
    <dbReference type="NCBI Taxonomy" id="1255257"/>
    <lineage>
        <taxon>Bacteria</taxon>
        <taxon>Pseudomonadati</taxon>
        <taxon>Pseudomonadota</taxon>
        <taxon>Gammaproteobacteria</taxon>
        <taxon>Alteromonadales</taxon>
        <taxon>Ferrimonadaceae</taxon>
        <taxon>Ferrimonas</taxon>
    </lineage>
</organism>
<sequence>MADQQFKEPYNILHFLGLVAVLLIPTAPATLTWIKILTQ</sequence>
<evidence type="ECO:0000313" key="2">
    <source>
        <dbReference type="EMBL" id="GAA5189140.1"/>
    </source>
</evidence>
<gene>
    <name evidence="2" type="ORF">GCM10025772_10840</name>
</gene>